<dbReference type="Gene3D" id="3.10.129.10">
    <property type="entry name" value="Hotdog Thioesterase"/>
    <property type="match status" value="1"/>
</dbReference>
<dbReference type="InterPro" id="IPR029069">
    <property type="entry name" value="HotDog_dom_sf"/>
</dbReference>
<sequence length="709" mass="76211">MSPLADGLLERTLMEDVSQAPRPPATWRSLLFIPQFAFANAARLPADCFIIDLQDAVPLAAKASARAGLVEFLKAGTFAGRPVVVRINEAARPELLDADLDACIGLPGLTALMPTMTTCPEDLDALHERILLLEEARGLPRGHTRFLPLIETPAALLNAGRLAVAGGGRLLGMMLGHGDLFRLTGALPHAELTLAHPRSVLVMAARAAGIEPFDTPYTKVGDRIGLEQHAAEGHVHGFTGKCCLHPDQLDIVNRCMTPTAAELAWARKVTQAQGQGALATLTRKVPGLAAPEAGGAVETEGMAIVDGLLVGPPHLKAAHRMLALCPPSVPASEAEPRVRGRRVSHALHRPPSPDDVLPNPYEMTATAGMRDLWVQCFYSHDRVVTSAPFAARLGLSGPDAPPLPFMMGLYLACSMSSTHGAIYHLGFRNARQLAPLRVGDTFRQEIQVRSVRNTGDGRRAVVTTHRRMLRVEDDVPVFTLDKLELYRRQPEAFAPSTAAAALEADEQAKAQAFRDALTRRLGDVPPRAASVTSFDEGELLLHGFARPLGVTANLALSTQLLVTHPIHLDHHRFDLGHGRGVVVSGGLVVSMTLAAAARDLHEVVWEELLAADNLRPVAPTQTVGALSYILSRGPVEGQAGLEELVVRTLGVTDLTPSEELVDTALPRALFHIEGERPSAYDAFCRGHGLEALEGRVVCVATRRLLRLKE</sequence>
<dbReference type="SUPFAM" id="SSF54637">
    <property type="entry name" value="Thioesterase/thiol ester dehydrase-isomerase"/>
    <property type="match status" value="2"/>
</dbReference>
<dbReference type="InterPro" id="IPR005000">
    <property type="entry name" value="Aldolase/citrate-lyase_domain"/>
</dbReference>
<evidence type="ECO:0000256" key="1">
    <source>
        <dbReference type="ARBA" id="ARBA00001946"/>
    </source>
</evidence>
<proteinExistence type="predicted"/>
<dbReference type="InterPro" id="IPR015813">
    <property type="entry name" value="Pyrv/PenolPyrv_kinase-like_dom"/>
</dbReference>
<evidence type="ECO:0000256" key="3">
    <source>
        <dbReference type="ARBA" id="ARBA00022842"/>
    </source>
</evidence>
<evidence type="ECO:0000259" key="4">
    <source>
        <dbReference type="Pfam" id="PF03328"/>
    </source>
</evidence>
<evidence type="ECO:0000313" key="6">
    <source>
        <dbReference type="Proteomes" id="UP000268313"/>
    </source>
</evidence>
<organism evidence="5 6">
    <name type="scientific">Corallococcus carmarthensis</name>
    <dbReference type="NCBI Taxonomy" id="2316728"/>
    <lineage>
        <taxon>Bacteria</taxon>
        <taxon>Pseudomonadati</taxon>
        <taxon>Myxococcota</taxon>
        <taxon>Myxococcia</taxon>
        <taxon>Myxococcales</taxon>
        <taxon>Cystobacterineae</taxon>
        <taxon>Myxococcaceae</taxon>
        <taxon>Corallococcus</taxon>
    </lineage>
</organism>
<protein>
    <recommendedName>
        <fullName evidence="4">HpcH/HpaI aldolase/citrate lyase domain-containing protein</fullName>
    </recommendedName>
</protein>
<dbReference type="GO" id="GO:0006107">
    <property type="term" value="P:oxaloacetate metabolic process"/>
    <property type="evidence" value="ECO:0007669"/>
    <property type="project" value="TreeGrafter"/>
</dbReference>
<dbReference type="Gene3D" id="3.20.20.60">
    <property type="entry name" value="Phosphoenolpyruvate-binding domains"/>
    <property type="match status" value="1"/>
</dbReference>
<dbReference type="PANTHER" id="PTHR32308">
    <property type="entry name" value="LYASE BETA SUBUNIT, PUTATIVE (AFU_ORTHOLOGUE AFUA_4G13030)-RELATED"/>
    <property type="match status" value="1"/>
</dbReference>
<dbReference type="PANTHER" id="PTHR32308:SF10">
    <property type="entry name" value="CITRATE LYASE SUBUNIT BETA"/>
    <property type="match status" value="1"/>
</dbReference>
<evidence type="ECO:0000313" key="5">
    <source>
        <dbReference type="EMBL" id="RKG97081.1"/>
    </source>
</evidence>
<dbReference type="SUPFAM" id="SSF51621">
    <property type="entry name" value="Phosphoenolpyruvate/pyruvate domain"/>
    <property type="match status" value="1"/>
</dbReference>
<comment type="cofactor">
    <cofactor evidence="1">
        <name>Mg(2+)</name>
        <dbReference type="ChEBI" id="CHEBI:18420"/>
    </cofactor>
</comment>
<comment type="caution">
    <text evidence="5">The sequence shown here is derived from an EMBL/GenBank/DDBJ whole genome shotgun (WGS) entry which is preliminary data.</text>
</comment>
<dbReference type="Proteomes" id="UP000268313">
    <property type="component" value="Unassembled WGS sequence"/>
</dbReference>
<keyword evidence="6" id="KW-1185">Reference proteome</keyword>
<gene>
    <name evidence="5" type="ORF">D7X32_33950</name>
</gene>
<name>A0A3A8K3Q4_9BACT</name>
<accession>A0A3A8K3Q4</accession>
<dbReference type="EMBL" id="RAWE01000190">
    <property type="protein sequence ID" value="RKG97081.1"/>
    <property type="molecule type" value="Genomic_DNA"/>
</dbReference>
<reference evidence="6" key="1">
    <citation type="submission" date="2018-09" db="EMBL/GenBank/DDBJ databases">
        <authorList>
            <person name="Livingstone P.G."/>
            <person name="Whitworth D.E."/>
        </authorList>
    </citation>
    <scope>NUCLEOTIDE SEQUENCE [LARGE SCALE GENOMIC DNA]</scope>
    <source>
        <strain evidence="6">CA043D</strain>
    </source>
</reference>
<keyword evidence="2" id="KW-0479">Metal-binding</keyword>
<feature type="domain" description="HpcH/HpaI aldolase/citrate lyase" evidence="4">
    <location>
        <begin position="30"/>
        <end position="246"/>
    </location>
</feature>
<dbReference type="GO" id="GO:0003824">
    <property type="term" value="F:catalytic activity"/>
    <property type="evidence" value="ECO:0007669"/>
    <property type="project" value="InterPro"/>
</dbReference>
<dbReference type="Pfam" id="PF03328">
    <property type="entry name" value="HpcH_HpaI"/>
    <property type="match status" value="1"/>
</dbReference>
<dbReference type="AlphaFoldDB" id="A0A3A8K3Q4"/>
<evidence type="ECO:0000256" key="2">
    <source>
        <dbReference type="ARBA" id="ARBA00022723"/>
    </source>
</evidence>
<dbReference type="InterPro" id="IPR040442">
    <property type="entry name" value="Pyrv_kinase-like_dom_sf"/>
</dbReference>
<keyword evidence="3" id="KW-0460">Magnesium</keyword>
<dbReference type="GO" id="GO:0000287">
    <property type="term" value="F:magnesium ion binding"/>
    <property type="evidence" value="ECO:0007669"/>
    <property type="project" value="TreeGrafter"/>
</dbReference>